<dbReference type="Proteomes" id="UP001597187">
    <property type="component" value="Unassembled WGS sequence"/>
</dbReference>
<dbReference type="PANTHER" id="PTHR12112">
    <property type="entry name" value="BNIP - RELATED"/>
    <property type="match status" value="1"/>
</dbReference>
<comment type="cofactor">
    <cofactor evidence="1">
        <name>Mn(2+)</name>
        <dbReference type="ChEBI" id="CHEBI:29035"/>
    </cofactor>
</comment>
<name>A0ABD6AXQ0_9EURY</name>
<sequence length="310" mass="34008">MSQPTYVIGHQQPDTDTICSALAYARLKQAQGERVVPARAGELNPETQFVLDQWDCDSPTLLTDASGERLILVDHNEYSQTVEGARNAEIAEIIDHHRIGDVMTSNPIRFRNEPVGSTATILTELFDDADEPLSEDTAGLLLSGLLSDTVVLRSPTTTDTDRAVAKRLASVADVDYEAYGKRLLQQKSKLGEKAPRELVLGDFKEYEIGTHHVGIGQVETVEPAVALDRRDAVLEAMDELVVERTYDLLLVLITDLLEEQSELLVAGDQTRGLSTAFDIEIHERTATLPGVLSRKKQVVPPLETALDSPA</sequence>
<dbReference type="EC" id="3.6.1.1" evidence="2"/>
<evidence type="ECO:0000256" key="4">
    <source>
        <dbReference type="ARBA" id="ARBA00022801"/>
    </source>
</evidence>
<dbReference type="InterPro" id="IPR004097">
    <property type="entry name" value="DHHA2"/>
</dbReference>
<proteinExistence type="predicted"/>
<dbReference type="Pfam" id="PF01368">
    <property type="entry name" value="DHH"/>
    <property type="match status" value="1"/>
</dbReference>
<dbReference type="NCBIfam" id="NF003877">
    <property type="entry name" value="PRK05427.1"/>
    <property type="match status" value="1"/>
</dbReference>
<dbReference type="Gene3D" id="3.90.1640.10">
    <property type="entry name" value="inorganic pyrophosphatase (n-terminal core)"/>
    <property type="match status" value="1"/>
</dbReference>
<evidence type="ECO:0000256" key="7">
    <source>
        <dbReference type="ARBA" id="ARBA00047820"/>
    </source>
</evidence>
<dbReference type="Gene3D" id="3.10.310.20">
    <property type="entry name" value="DHHA2 domain"/>
    <property type="match status" value="1"/>
</dbReference>
<keyword evidence="3" id="KW-0479">Metal-binding</keyword>
<dbReference type="SUPFAM" id="SSF64182">
    <property type="entry name" value="DHH phosphoesterases"/>
    <property type="match status" value="1"/>
</dbReference>
<evidence type="ECO:0000259" key="8">
    <source>
        <dbReference type="SMART" id="SM01131"/>
    </source>
</evidence>
<dbReference type="AlphaFoldDB" id="A0ABD6AXQ0"/>
<dbReference type="InterPro" id="IPR038222">
    <property type="entry name" value="DHHA2_dom_sf"/>
</dbReference>
<dbReference type="Pfam" id="PF02833">
    <property type="entry name" value="DHHA2"/>
    <property type="match status" value="1"/>
</dbReference>
<evidence type="ECO:0000313" key="9">
    <source>
        <dbReference type="EMBL" id="MFD1514371.1"/>
    </source>
</evidence>
<gene>
    <name evidence="9" type="ORF">ACFSBT_13900</name>
</gene>
<organism evidence="9 10">
    <name type="scientific">Halomarina rubra</name>
    <dbReference type="NCBI Taxonomy" id="2071873"/>
    <lineage>
        <taxon>Archaea</taxon>
        <taxon>Methanobacteriati</taxon>
        <taxon>Methanobacteriota</taxon>
        <taxon>Stenosarchaea group</taxon>
        <taxon>Halobacteria</taxon>
        <taxon>Halobacteriales</taxon>
        <taxon>Natronomonadaceae</taxon>
        <taxon>Halomarina</taxon>
    </lineage>
</organism>
<dbReference type="EMBL" id="JBHUDC010000007">
    <property type="protein sequence ID" value="MFD1514371.1"/>
    <property type="molecule type" value="Genomic_DNA"/>
</dbReference>
<dbReference type="PANTHER" id="PTHR12112:SF22">
    <property type="entry name" value="MANGANESE-DEPENDENT INORGANIC PYROPHOSPHATASE-RELATED"/>
    <property type="match status" value="1"/>
</dbReference>
<evidence type="ECO:0000256" key="5">
    <source>
        <dbReference type="ARBA" id="ARBA00023211"/>
    </source>
</evidence>
<evidence type="ECO:0000256" key="6">
    <source>
        <dbReference type="ARBA" id="ARBA00032535"/>
    </source>
</evidence>
<evidence type="ECO:0000256" key="3">
    <source>
        <dbReference type="ARBA" id="ARBA00022723"/>
    </source>
</evidence>
<keyword evidence="4 9" id="KW-0378">Hydrolase</keyword>
<evidence type="ECO:0000313" key="10">
    <source>
        <dbReference type="Proteomes" id="UP001597187"/>
    </source>
</evidence>
<dbReference type="SMART" id="SM01131">
    <property type="entry name" value="DHHA2"/>
    <property type="match status" value="1"/>
</dbReference>
<keyword evidence="5" id="KW-0464">Manganese</keyword>
<accession>A0ABD6AXQ0</accession>
<dbReference type="InterPro" id="IPR001667">
    <property type="entry name" value="DDH_dom"/>
</dbReference>
<dbReference type="FunFam" id="3.90.1640.10:FF:000001">
    <property type="entry name" value="Probable manganese-dependent inorganic pyrophosphatase"/>
    <property type="match status" value="1"/>
</dbReference>
<comment type="caution">
    <text evidence="9">The sequence shown here is derived from an EMBL/GenBank/DDBJ whole genome shotgun (WGS) entry which is preliminary data.</text>
</comment>
<feature type="domain" description="DHHA2" evidence="8">
    <location>
        <begin position="180"/>
        <end position="306"/>
    </location>
</feature>
<dbReference type="RefSeq" id="WP_250874340.1">
    <property type="nucleotide sequence ID" value="NZ_JALXFV010000007.1"/>
</dbReference>
<keyword evidence="10" id="KW-1185">Reference proteome</keyword>
<comment type="catalytic activity">
    <reaction evidence="7">
        <text>diphosphate + H2O = 2 phosphate + H(+)</text>
        <dbReference type="Rhea" id="RHEA:24576"/>
        <dbReference type="ChEBI" id="CHEBI:15377"/>
        <dbReference type="ChEBI" id="CHEBI:15378"/>
        <dbReference type="ChEBI" id="CHEBI:33019"/>
        <dbReference type="ChEBI" id="CHEBI:43474"/>
        <dbReference type="EC" id="3.6.1.1"/>
    </reaction>
</comment>
<evidence type="ECO:0000256" key="1">
    <source>
        <dbReference type="ARBA" id="ARBA00001936"/>
    </source>
</evidence>
<dbReference type="InterPro" id="IPR038763">
    <property type="entry name" value="DHH_sf"/>
</dbReference>
<reference evidence="9 10" key="1">
    <citation type="journal article" date="2019" name="Int. J. Syst. Evol. Microbiol.">
        <title>The Global Catalogue of Microorganisms (GCM) 10K type strain sequencing project: providing services to taxonomists for standard genome sequencing and annotation.</title>
        <authorList>
            <consortium name="The Broad Institute Genomics Platform"/>
            <consortium name="The Broad Institute Genome Sequencing Center for Infectious Disease"/>
            <person name="Wu L."/>
            <person name="Ma J."/>
        </authorList>
    </citation>
    <scope>NUCLEOTIDE SEQUENCE [LARGE SCALE GENOMIC DNA]</scope>
    <source>
        <strain evidence="9 10">CGMCC 1.12563</strain>
    </source>
</reference>
<dbReference type="GO" id="GO:0004427">
    <property type="term" value="F:inorganic diphosphate phosphatase activity"/>
    <property type="evidence" value="ECO:0007669"/>
    <property type="project" value="UniProtKB-EC"/>
</dbReference>
<protein>
    <recommendedName>
        <fullName evidence="2">inorganic diphosphatase</fullName>
        <ecNumber evidence="2">3.6.1.1</ecNumber>
    </recommendedName>
    <alternativeName>
        <fullName evidence="6">Pyrophosphate phospho-hydrolase</fullName>
    </alternativeName>
</protein>
<dbReference type="GO" id="GO:0046872">
    <property type="term" value="F:metal ion binding"/>
    <property type="evidence" value="ECO:0007669"/>
    <property type="project" value="UniProtKB-KW"/>
</dbReference>
<evidence type="ECO:0000256" key="2">
    <source>
        <dbReference type="ARBA" id="ARBA00012146"/>
    </source>
</evidence>